<comment type="caution">
    <text evidence="2">The sequence shown here is derived from an EMBL/GenBank/DDBJ whole genome shotgun (WGS) entry which is preliminary data.</text>
</comment>
<organism evidence="2 3">
    <name type="scientific">Cardiocondyla obscurior</name>
    <dbReference type="NCBI Taxonomy" id="286306"/>
    <lineage>
        <taxon>Eukaryota</taxon>
        <taxon>Metazoa</taxon>
        <taxon>Ecdysozoa</taxon>
        <taxon>Arthropoda</taxon>
        <taxon>Hexapoda</taxon>
        <taxon>Insecta</taxon>
        <taxon>Pterygota</taxon>
        <taxon>Neoptera</taxon>
        <taxon>Endopterygota</taxon>
        <taxon>Hymenoptera</taxon>
        <taxon>Apocrita</taxon>
        <taxon>Aculeata</taxon>
        <taxon>Formicoidea</taxon>
        <taxon>Formicidae</taxon>
        <taxon>Myrmicinae</taxon>
        <taxon>Cardiocondyla</taxon>
    </lineage>
</organism>
<accession>A0AAW2FXP6</accession>
<keyword evidence="3" id="KW-1185">Reference proteome</keyword>
<feature type="compositionally biased region" description="Basic residues" evidence="1">
    <location>
        <begin position="12"/>
        <end position="22"/>
    </location>
</feature>
<dbReference type="AlphaFoldDB" id="A0AAW2FXP6"/>
<evidence type="ECO:0000256" key="1">
    <source>
        <dbReference type="SAM" id="MobiDB-lite"/>
    </source>
</evidence>
<feature type="region of interest" description="Disordered" evidence="1">
    <location>
        <begin position="1"/>
        <end position="22"/>
    </location>
</feature>
<dbReference type="Proteomes" id="UP001430953">
    <property type="component" value="Unassembled WGS sequence"/>
</dbReference>
<sequence>MTSCELVLPQKREKKKRNKKEKKKQFLTSLHYCMSNVFITQVDEGANTEVDRGKEYEKGKIRTRWR</sequence>
<evidence type="ECO:0000313" key="2">
    <source>
        <dbReference type="EMBL" id="KAL0120213.1"/>
    </source>
</evidence>
<gene>
    <name evidence="2" type="ORF">PUN28_008102</name>
</gene>
<dbReference type="EMBL" id="JADYXP020000007">
    <property type="protein sequence ID" value="KAL0120213.1"/>
    <property type="molecule type" value="Genomic_DNA"/>
</dbReference>
<evidence type="ECO:0000313" key="3">
    <source>
        <dbReference type="Proteomes" id="UP001430953"/>
    </source>
</evidence>
<name>A0AAW2FXP6_9HYME</name>
<reference evidence="2 3" key="1">
    <citation type="submission" date="2023-03" db="EMBL/GenBank/DDBJ databases">
        <title>High recombination rates correlate with genetic variation in Cardiocondyla obscurior ants.</title>
        <authorList>
            <person name="Errbii M."/>
        </authorList>
    </citation>
    <scope>NUCLEOTIDE SEQUENCE [LARGE SCALE GENOMIC DNA]</scope>
    <source>
        <strain evidence="2">Alpha-2009</strain>
        <tissue evidence="2">Whole body</tissue>
    </source>
</reference>
<protein>
    <submittedName>
        <fullName evidence="2">Uncharacterized protein</fullName>
    </submittedName>
</protein>
<proteinExistence type="predicted"/>